<evidence type="ECO:0000313" key="3">
    <source>
        <dbReference type="Proteomes" id="UP001164693"/>
    </source>
</evidence>
<dbReference type="Gene3D" id="2.30.110.50">
    <property type="match status" value="1"/>
</dbReference>
<dbReference type="Gene3D" id="3.55.50.10">
    <property type="entry name" value="Baseplate protein-like domains"/>
    <property type="match status" value="1"/>
</dbReference>
<dbReference type="RefSeq" id="WP_269444278.1">
    <property type="nucleotide sequence ID" value="NZ_CP097463.1"/>
</dbReference>
<name>A0ABY7JYU5_9ACTN</name>
<dbReference type="Proteomes" id="UP001164693">
    <property type="component" value="Chromosome"/>
</dbReference>
<keyword evidence="3" id="KW-1185">Reference proteome</keyword>
<dbReference type="SUPFAM" id="SSF69279">
    <property type="entry name" value="Phage tail proteins"/>
    <property type="match status" value="1"/>
</dbReference>
<dbReference type="Gene3D" id="2.160.20.120">
    <property type="match status" value="1"/>
</dbReference>
<accession>A0ABY7JYU5</accession>
<dbReference type="InterPro" id="IPR006531">
    <property type="entry name" value="Gp5/Vgr_OB"/>
</dbReference>
<reference evidence="2" key="1">
    <citation type="submission" date="2022-05" db="EMBL/GenBank/DDBJ databases">
        <title>Jatrophihabitans sp. SB3-54 whole genome sequence.</title>
        <authorList>
            <person name="Suh M.K."/>
            <person name="Eom M.K."/>
            <person name="Kim J.S."/>
            <person name="Kim H.S."/>
            <person name="Do H.E."/>
            <person name="Shin Y.K."/>
            <person name="Lee J.-S."/>
        </authorList>
    </citation>
    <scope>NUCLEOTIDE SEQUENCE</scope>
    <source>
        <strain evidence="2">SB3-54</strain>
    </source>
</reference>
<proteinExistence type="predicted"/>
<evidence type="ECO:0000259" key="1">
    <source>
        <dbReference type="Pfam" id="PF04717"/>
    </source>
</evidence>
<dbReference type="Pfam" id="PF04717">
    <property type="entry name" value="Phage_base_V"/>
    <property type="match status" value="1"/>
</dbReference>
<protein>
    <submittedName>
        <fullName evidence="2">Phage baseplate assembly protein V</fullName>
    </submittedName>
</protein>
<dbReference type="InterPro" id="IPR037026">
    <property type="entry name" value="Vgr_OB-fold_dom_sf"/>
</dbReference>
<dbReference type="Gene3D" id="2.40.50.230">
    <property type="entry name" value="Gp5 N-terminal domain"/>
    <property type="match status" value="1"/>
</dbReference>
<sequence length="589" mass="61359">MTTAIGAIAPVIKREGAELEATALAKLVHLRVERSAGLTGRATMRFVDNGYTLSAGDIFALGKKIDITVPDGGSLLSGTVTGINLEQSSRGAPELVVVVDDAGYKLARGTQVTTYLNGTYDDVVRKIAGRHGMRADVKATGVTAEYVLQAGTDLAFLDMITERLGYVWFVDDGPTLVVKPFSAGAPAATLTLGEDLQQFSVRASGLRPTEVKVHGWNPDVQDDLVDQNPSPRASAVPELVKAYAGNGPTNSLTAASTAVADARPLTNAEAKTLATAYYEEWSAAAVVARGTADVSGALKPGATVQVKDAGPASGKYVLTSVEHIYDSTGFTTRFVSGPRRPSGLVDTLGAPAPDPGFAVSGLIIAIVTDCTDPDSAGRVKVRYTGIGNRVESPWARVVTLGAGPARGAVFSPEVNDEVLVGFEHGDTRRPVVLGGLYSKKNTLPTGEKFVDGGNVKYRRITSRKNHILELADGDDPASQHLLLQLGTAQHKLRLGADRFDIEVAQGKPITIKAGEAKFDISASGDVTIEGTNISIKAKGNLDLEGVKTTAKGTGQAIVQGAQVQVKADGVGSVEASGPLTLKGAVVAIN</sequence>
<dbReference type="Gene3D" id="4.10.220.110">
    <property type="match status" value="1"/>
</dbReference>
<dbReference type="EMBL" id="CP097463">
    <property type="protein sequence ID" value="WAX57731.1"/>
    <property type="molecule type" value="Genomic_DNA"/>
</dbReference>
<gene>
    <name evidence="2" type="ORF">M6B22_02925</name>
</gene>
<dbReference type="Pfam" id="PF05954">
    <property type="entry name" value="Phage_GPD"/>
    <property type="match status" value="1"/>
</dbReference>
<organism evidence="2 3">
    <name type="scientific">Jatrophihabitans cynanchi</name>
    <dbReference type="NCBI Taxonomy" id="2944128"/>
    <lineage>
        <taxon>Bacteria</taxon>
        <taxon>Bacillati</taxon>
        <taxon>Actinomycetota</taxon>
        <taxon>Actinomycetes</taxon>
        <taxon>Jatrophihabitantales</taxon>
        <taxon>Jatrophihabitantaceae</taxon>
        <taxon>Jatrophihabitans</taxon>
    </lineage>
</organism>
<dbReference type="SUPFAM" id="SSF69255">
    <property type="entry name" value="gp5 N-terminal domain-like"/>
    <property type="match status" value="1"/>
</dbReference>
<evidence type="ECO:0000313" key="2">
    <source>
        <dbReference type="EMBL" id="WAX57731.1"/>
    </source>
</evidence>
<feature type="domain" description="Gp5/Type VI secretion system Vgr protein OB-fold" evidence="1">
    <location>
        <begin position="364"/>
        <end position="437"/>
    </location>
</feature>